<organism evidence="1 2">
    <name type="scientific">Smallanthus sonchifolius</name>
    <dbReference type="NCBI Taxonomy" id="185202"/>
    <lineage>
        <taxon>Eukaryota</taxon>
        <taxon>Viridiplantae</taxon>
        <taxon>Streptophyta</taxon>
        <taxon>Embryophyta</taxon>
        <taxon>Tracheophyta</taxon>
        <taxon>Spermatophyta</taxon>
        <taxon>Magnoliopsida</taxon>
        <taxon>eudicotyledons</taxon>
        <taxon>Gunneridae</taxon>
        <taxon>Pentapetalae</taxon>
        <taxon>asterids</taxon>
        <taxon>campanulids</taxon>
        <taxon>Asterales</taxon>
        <taxon>Asteraceae</taxon>
        <taxon>Asteroideae</taxon>
        <taxon>Heliantheae alliance</taxon>
        <taxon>Millerieae</taxon>
        <taxon>Smallanthus</taxon>
    </lineage>
</organism>
<reference evidence="2" key="1">
    <citation type="journal article" date="2022" name="Mol. Ecol. Resour.">
        <title>The genomes of chicory, endive, great burdock and yacon provide insights into Asteraceae palaeo-polyploidization history and plant inulin production.</title>
        <authorList>
            <person name="Fan W."/>
            <person name="Wang S."/>
            <person name="Wang H."/>
            <person name="Wang A."/>
            <person name="Jiang F."/>
            <person name="Liu H."/>
            <person name="Zhao H."/>
            <person name="Xu D."/>
            <person name="Zhang Y."/>
        </authorList>
    </citation>
    <scope>NUCLEOTIDE SEQUENCE [LARGE SCALE GENOMIC DNA]</scope>
    <source>
        <strain evidence="2">cv. Yunnan</strain>
    </source>
</reference>
<proteinExistence type="predicted"/>
<name>A0ACB9IZ13_9ASTR</name>
<protein>
    <submittedName>
        <fullName evidence="1">Uncharacterized protein</fullName>
    </submittedName>
</protein>
<evidence type="ECO:0000313" key="1">
    <source>
        <dbReference type="EMBL" id="KAI3813504.1"/>
    </source>
</evidence>
<sequence length="165" mass="18216">MVETLVMEPSKVAPPIATNKGKKIMDDAFIEVVKKKKKFYGPKPRVKIPSINVSKMGLSKPPGRPKPKVVTGPSTKAQNTHVHNSNTFSALDDTTHIDDSTLELNATLKKFAKKYVDTNTIPHPDTISIWSTALKDYYYSLTKDDIEEAESETDGTARLMSIGVP</sequence>
<gene>
    <name evidence="1" type="ORF">L1987_18229</name>
</gene>
<dbReference type="EMBL" id="CM042023">
    <property type="protein sequence ID" value="KAI3813504.1"/>
    <property type="molecule type" value="Genomic_DNA"/>
</dbReference>
<dbReference type="Proteomes" id="UP001056120">
    <property type="component" value="Linkage Group LG06"/>
</dbReference>
<comment type="caution">
    <text evidence="1">The sequence shown here is derived from an EMBL/GenBank/DDBJ whole genome shotgun (WGS) entry which is preliminary data.</text>
</comment>
<accession>A0ACB9IZ13</accession>
<reference evidence="1 2" key="2">
    <citation type="journal article" date="2022" name="Mol. Ecol. Resour.">
        <title>The genomes of chicory, endive, great burdock and yacon provide insights into Asteraceae paleo-polyploidization history and plant inulin production.</title>
        <authorList>
            <person name="Fan W."/>
            <person name="Wang S."/>
            <person name="Wang H."/>
            <person name="Wang A."/>
            <person name="Jiang F."/>
            <person name="Liu H."/>
            <person name="Zhao H."/>
            <person name="Xu D."/>
            <person name="Zhang Y."/>
        </authorList>
    </citation>
    <scope>NUCLEOTIDE SEQUENCE [LARGE SCALE GENOMIC DNA]</scope>
    <source>
        <strain evidence="2">cv. Yunnan</strain>
        <tissue evidence="1">Leaves</tissue>
    </source>
</reference>
<keyword evidence="2" id="KW-1185">Reference proteome</keyword>
<evidence type="ECO:0000313" key="2">
    <source>
        <dbReference type="Proteomes" id="UP001056120"/>
    </source>
</evidence>